<reference evidence="1" key="1">
    <citation type="submission" date="2020-04" db="EMBL/GenBank/DDBJ databases">
        <authorList>
            <person name="Chiriac C."/>
            <person name="Salcher M."/>
            <person name="Ghai R."/>
            <person name="Kavagutti S V."/>
        </authorList>
    </citation>
    <scope>NUCLEOTIDE SEQUENCE</scope>
</reference>
<organism evidence="1">
    <name type="scientific">uncultured Caudovirales phage</name>
    <dbReference type="NCBI Taxonomy" id="2100421"/>
    <lineage>
        <taxon>Viruses</taxon>
        <taxon>Duplodnaviria</taxon>
        <taxon>Heunggongvirae</taxon>
        <taxon>Uroviricota</taxon>
        <taxon>Caudoviricetes</taxon>
        <taxon>Peduoviridae</taxon>
        <taxon>Maltschvirus</taxon>
        <taxon>Maltschvirus maltsch</taxon>
    </lineage>
</organism>
<name>A0A6J5L2R9_9CAUD</name>
<evidence type="ECO:0000313" key="1">
    <source>
        <dbReference type="EMBL" id="CAB4126810.1"/>
    </source>
</evidence>
<gene>
    <name evidence="1" type="ORF">UFOVP80_59</name>
</gene>
<accession>A0A6J5L2R9</accession>
<proteinExistence type="predicted"/>
<protein>
    <submittedName>
        <fullName evidence="1">Uncharacterized protein</fullName>
    </submittedName>
</protein>
<dbReference type="EMBL" id="LR796205">
    <property type="protein sequence ID" value="CAB4126810.1"/>
    <property type="molecule type" value="Genomic_DNA"/>
</dbReference>
<sequence length="83" mass="9573">MIQLDPHLVAVLGANQTALNVLSLLPESDMIDELYEVLEKQFEVMLCVFEDKHYGTNNLANYQYKIERLMIQAKTISQAREET</sequence>